<sequence>MKNICIDLTNIVPGKGGAGGGIATYGKELILGIDDLLGGNENLRQSCNVTVLLNTHTYKNLEFKHLNTRYFNVDNQNFFSRMYWLQIRLPNFLERENMDLLHRLLSELPIRKVCKYVVTVHDFMFEFYLKKTEYLTYLKVKDRLKFKVLNGLLSSAIRTSDLVITNSKTISSDVISRFPGVHSKTAPILLGYSQSSEVYTSEHSNALDSVIRFGVVAAFHPHKGHLQVIRLVKRMIALGFENSFHFYFRGSPVFREYYDKIKREISIAGLDGYFTFEQYVPAITLADIYNSYTATVLLSDYEGFGLPVIESQAFGRPVICSEIPVFKEILGDTAFFLAKDPTDLDIIKLMSDLKNPELIHALIRKGKQNASLYTWSKTCQNTMEAYFHLLTKD</sequence>
<keyword evidence="1 4" id="KW-0808">Transferase</keyword>
<dbReference type="Proteomes" id="UP000256405">
    <property type="component" value="Unassembled WGS sequence"/>
</dbReference>
<dbReference type="InterPro" id="IPR001296">
    <property type="entry name" value="Glyco_trans_1"/>
</dbReference>
<gene>
    <name evidence="4" type="ORF">C8N25_12766</name>
</gene>
<evidence type="ECO:0000259" key="3">
    <source>
        <dbReference type="Pfam" id="PF13439"/>
    </source>
</evidence>
<dbReference type="PANTHER" id="PTHR46401:SF2">
    <property type="entry name" value="GLYCOSYLTRANSFERASE WBBK-RELATED"/>
    <property type="match status" value="1"/>
</dbReference>
<dbReference type="CDD" id="cd03809">
    <property type="entry name" value="GT4_MtfB-like"/>
    <property type="match status" value="1"/>
</dbReference>
<dbReference type="InterPro" id="IPR028098">
    <property type="entry name" value="Glyco_trans_4-like_N"/>
</dbReference>
<reference evidence="4 5" key="1">
    <citation type="submission" date="2018-08" db="EMBL/GenBank/DDBJ databases">
        <title>Genomic Encyclopedia of Archaeal and Bacterial Type Strains, Phase II (KMG-II): from individual species to whole genera.</title>
        <authorList>
            <person name="Goeker M."/>
        </authorList>
    </citation>
    <scope>NUCLEOTIDE SEQUENCE [LARGE SCALE GENOMIC DNA]</scope>
    <source>
        <strain evidence="4 5">DSM 15986</strain>
    </source>
</reference>
<dbReference type="Pfam" id="PF13439">
    <property type="entry name" value="Glyco_transf_4"/>
    <property type="match status" value="1"/>
</dbReference>
<dbReference type="RefSeq" id="WP_086542973.1">
    <property type="nucleotide sequence ID" value="NZ_MSSW01000058.1"/>
</dbReference>
<dbReference type="Pfam" id="PF00534">
    <property type="entry name" value="Glycos_transf_1"/>
    <property type="match status" value="1"/>
</dbReference>
<feature type="domain" description="Glycosyl transferase family 1" evidence="2">
    <location>
        <begin position="213"/>
        <end position="368"/>
    </location>
</feature>
<name>A0A3E0DFD4_9BACT</name>
<dbReference type="PANTHER" id="PTHR46401">
    <property type="entry name" value="GLYCOSYLTRANSFERASE WBBK-RELATED"/>
    <property type="match status" value="1"/>
</dbReference>
<accession>A0A3E0DFD4</accession>
<evidence type="ECO:0000259" key="2">
    <source>
        <dbReference type="Pfam" id="PF00534"/>
    </source>
</evidence>
<dbReference type="AlphaFoldDB" id="A0A3E0DFD4"/>
<evidence type="ECO:0000313" key="5">
    <source>
        <dbReference type="Proteomes" id="UP000256405"/>
    </source>
</evidence>
<evidence type="ECO:0000313" key="4">
    <source>
        <dbReference type="EMBL" id="REG81418.1"/>
    </source>
</evidence>
<keyword evidence="5" id="KW-1185">Reference proteome</keyword>
<proteinExistence type="predicted"/>
<dbReference type="SUPFAM" id="SSF53756">
    <property type="entry name" value="UDP-Glycosyltransferase/glycogen phosphorylase"/>
    <property type="match status" value="1"/>
</dbReference>
<feature type="domain" description="Glycosyltransferase subfamily 4-like N-terminal" evidence="3">
    <location>
        <begin position="45"/>
        <end position="179"/>
    </location>
</feature>
<comment type="caution">
    <text evidence="4">The sequence shown here is derived from an EMBL/GenBank/DDBJ whole genome shotgun (WGS) entry which is preliminary data.</text>
</comment>
<evidence type="ECO:0000256" key="1">
    <source>
        <dbReference type="ARBA" id="ARBA00022679"/>
    </source>
</evidence>
<dbReference type="EMBL" id="QUNF01000027">
    <property type="protein sequence ID" value="REG81418.1"/>
    <property type="molecule type" value="Genomic_DNA"/>
</dbReference>
<dbReference type="Gene3D" id="3.40.50.2000">
    <property type="entry name" value="Glycogen Phosphorylase B"/>
    <property type="match status" value="2"/>
</dbReference>
<organism evidence="4 5">
    <name type="scientific">Algoriphagus antarcticus</name>
    <dbReference type="NCBI Taxonomy" id="238540"/>
    <lineage>
        <taxon>Bacteria</taxon>
        <taxon>Pseudomonadati</taxon>
        <taxon>Bacteroidota</taxon>
        <taxon>Cytophagia</taxon>
        <taxon>Cytophagales</taxon>
        <taxon>Cyclobacteriaceae</taxon>
        <taxon>Algoriphagus</taxon>
    </lineage>
</organism>
<protein>
    <submittedName>
        <fullName evidence="4">Glycosyltransferase involved in cell wall biosynthesis</fullName>
    </submittedName>
</protein>
<dbReference type="OrthoDB" id="9801609at2"/>
<dbReference type="GO" id="GO:0016757">
    <property type="term" value="F:glycosyltransferase activity"/>
    <property type="evidence" value="ECO:0007669"/>
    <property type="project" value="InterPro"/>
</dbReference>